<accession>A0A316Z2Z3</accession>
<comment type="similarity">
    <text evidence="1">Belongs to the IMPACT family.</text>
</comment>
<dbReference type="GeneID" id="37273149"/>
<dbReference type="RefSeq" id="XP_025594832.1">
    <property type="nucleotide sequence ID" value="XM_025745605.1"/>
</dbReference>
<evidence type="ECO:0000259" key="3">
    <source>
        <dbReference type="Pfam" id="PF01205"/>
    </source>
</evidence>
<feature type="compositionally biased region" description="Basic and acidic residues" evidence="2">
    <location>
        <begin position="536"/>
        <end position="548"/>
    </location>
</feature>
<gene>
    <name evidence="4" type="ORF">FA09DRAFT_363597</name>
</gene>
<evidence type="ECO:0000256" key="2">
    <source>
        <dbReference type="SAM" id="MobiDB-lite"/>
    </source>
</evidence>
<feature type="region of interest" description="Disordered" evidence="2">
    <location>
        <begin position="518"/>
        <end position="548"/>
    </location>
</feature>
<dbReference type="InterPro" id="IPR001498">
    <property type="entry name" value="Impact_N"/>
</dbReference>
<dbReference type="Pfam" id="PF01205">
    <property type="entry name" value="Impact_N"/>
    <property type="match status" value="1"/>
</dbReference>
<reference evidence="4 5" key="1">
    <citation type="journal article" date="2018" name="Mol. Biol. Evol.">
        <title>Broad Genomic Sampling Reveals a Smut Pathogenic Ancestry of the Fungal Clade Ustilaginomycotina.</title>
        <authorList>
            <person name="Kijpornyongpan T."/>
            <person name="Mondo S.J."/>
            <person name="Barry K."/>
            <person name="Sandor L."/>
            <person name="Lee J."/>
            <person name="Lipzen A."/>
            <person name="Pangilinan J."/>
            <person name="LaButti K."/>
            <person name="Hainaut M."/>
            <person name="Henrissat B."/>
            <person name="Grigoriev I.V."/>
            <person name="Spatafora J.W."/>
            <person name="Aime M.C."/>
        </authorList>
    </citation>
    <scope>NUCLEOTIDE SEQUENCE [LARGE SCALE GENOMIC DNA]</scope>
    <source>
        <strain evidence="4 5">MCA 4186</strain>
    </source>
</reference>
<dbReference type="EMBL" id="KZ819311">
    <property type="protein sequence ID" value="PWN94553.1"/>
    <property type="molecule type" value="Genomic_DNA"/>
</dbReference>
<dbReference type="OrthoDB" id="69641at2759"/>
<feature type="compositionally biased region" description="Low complexity" evidence="2">
    <location>
        <begin position="256"/>
        <end position="265"/>
    </location>
</feature>
<evidence type="ECO:0000313" key="5">
    <source>
        <dbReference type="Proteomes" id="UP000245946"/>
    </source>
</evidence>
<dbReference type="GO" id="GO:0005737">
    <property type="term" value="C:cytoplasm"/>
    <property type="evidence" value="ECO:0007669"/>
    <property type="project" value="TreeGrafter"/>
</dbReference>
<feature type="compositionally biased region" description="Polar residues" evidence="2">
    <location>
        <begin position="149"/>
        <end position="168"/>
    </location>
</feature>
<proteinExistence type="inferred from homology"/>
<dbReference type="AlphaFoldDB" id="A0A316Z2Z3"/>
<dbReference type="SUPFAM" id="SSF54211">
    <property type="entry name" value="Ribosomal protein S5 domain 2-like"/>
    <property type="match status" value="1"/>
</dbReference>
<name>A0A316Z2Z3_9BASI</name>
<dbReference type="Gene3D" id="3.30.230.30">
    <property type="entry name" value="Impact, N-terminal domain"/>
    <property type="match status" value="1"/>
</dbReference>
<keyword evidence="5" id="KW-1185">Reference proteome</keyword>
<dbReference type="InterPro" id="IPR036956">
    <property type="entry name" value="Impact_N_sf"/>
</dbReference>
<feature type="compositionally biased region" description="Low complexity" evidence="2">
    <location>
        <begin position="81"/>
        <end position="113"/>
    </location>
</feature>
<feature type="compositionally biased region" description="Low complexity" evidence="2">
    <location>
        <begin position="224"/>
        <end position="246"/>
    </location>
</feature>
<evidence type="ECO:0000313" key="4">
    <source>
        <dbReference type="EMBL" id="PWN94553.1"/>
    </source>
</evidence>
<feature type="domain" description="Impact N-terminal" evidence="3">
    <location>
        <begin position="296"/>
        <end position="432"/>
    </location>
</feature>
<feature type="compositionally biased region" description="Low complexity" evidence="2">
    <location>
        <begin position="8"/>
        <end position="20"/>
    </location>
</feature>
<organism evidence="4 5">
    <name type="scientific">Tilletiopsis washingtonensis</name>
    <dbReference type="NCBI Taxonomy" id="58919"/>
    <lineage>
        <taxon>Eukaryota</taxon>
        <taxon>Fungi</taxon>
        <taxon>Dikarya</taxon>
        <taxon>Basidiomycota</taxon>
        <taxon>Ustilaginomycotina</taxon>
        <taxon>Exobasidiomycetes</taxon>
        <taxon>Entylomatales</taxon>
        <taxon>Entylomatales incertae sedis</taxon>
        <taxon>Tilletiopsis</taxon>
    </lineage>
</organism>
<dbReference type="Proteomes" id="UP000245946">
    <property type="component" value="Unassembled WGS sequence"/>
</dbReference>
<evidence type="ECO:0000256" key="1">
    <source>
        <dbReference type="ARBA" id="ARBA00007665"/>
    </source>
</evidence>
<feature type="region of interest" description="Disordered" evidence="2">
    <location>
        <begin position="1"/>
        <end position="184"/>
    </location>
</feature>
<dbReference type="InterPro" id="IPR023582">
    <property type="entry name" value="Impact"/>
</dbReference>
<dbReference type="STRING" id="58919.A0A316Z2Z3"/>
<feature type="region of interest" description="Disordered" evidence="2">
    <location>
        <begin position="224"/>
        <end position="270"/>
    </location>
</feature>
<feature type="compositionally biased region" description="Low complexity" evidence="2">
    <location>
        <begin position="120"/>
        <end position="136"/>
    </location>
</feature>
<sequence>MSSRPRRAAASLSRRAILADASDDDEGASGSDASGSRSGGGKQKRRFADSDESDSADEWRPAAATAAPDGVKGKRARPTRQAQPSASASASASASTSASASASASGSASPGASESDVADARATGASAAASKSGAAAGKRKRASAHPAATSRSQRAKGNSASGSISRPATTRKRGARGVAEGEESDAELLAAAGAFEAEMEAAELEAAREEAKLAWQSVKARKNGGATTSAQGSGATSAATPSCSASVRVENRNGVSSSSTSTSTTAPRQGDLNVWLGKSAVAMPSTCAAAQIYDRDSLFIGHVYPLLSSSSASRFALLEHLSRAVHPRLATDAFPPAFRHLPPGRRGASHDMLAWRVLELKQGRDGLGGPGDFGVVEGEEDDGEKGGGRAVAKMLKGLGACDVLVVVSRWYGGTMLGPIRFQHIETCAREAILKYMHDEALVPLRTRLQSLDLRVGELRASLAALAPAASTSQSGASASQAAVAAASYADLTPSKAQRLISAREKQVDMLQTRLAQLGGEGADGDVGAKDAAPQEGCRREEKEKDGEVRVDLEQLDAAQRALRVLPP</sequence>
<dbReference type="InterPro" id="IPR020568">
    <property type="entry name" value="Ribosomal_Su5_D2-typ_SF"/>
</dbReference>
<dbReference type="GO" id="GO:0140469">
    <property type="term" value="P:GCN2-mediated signaling"/>
    <property type="evidence" value="ECO:0007669"/>
    <property type="project" value="TreeGrafter"/>
</dbReference>
<dbReference type="PANTHER" id="PTHR16301:SF25">
    <property type="entry name" value="PROTEIN IMPACT"/>
    <property type="match status" value="1"/>
</dbReference>
<protein>
    <recommendedName>
        <fullName evidence="3">Impact N-terminal domain-containing protein</fullName>
    </recommendedName>
</protein>
<dbReference type="PANTHER" id="PTHR16301">
    <property type="entry name" value="IMPACT-RELATED"/>
    <property type="match status" value="1"/>
</dbReference>
<dbReference type="GO" id="GO:0006446">
    <property type="term" value="P:regulation of translational initiation"/>
    <property type="evidence" value="ECO:0007669"/>
    <property type="project" value="TreeGrafter"/>
</dbReference>